<feature type="compositionally biased region" description="Low complexity" evidence="1">
    <location>
        <begin position="799"/>
        <end position="827"/>
    </location>
</feature>
<sequence>MSSSQLKLLIEPSSKAAQQGSFIQGFPGIPPSHDRPPARIAGVVHLKAPPKGINAAWLRIELRKNETIPPGDHWAELIGRGPIDLWTAPGVAPRVAHATANKGPRGKMEPAEEPEDWQNLTDSSYPFVIPIPEGLPPSARIDKQSAITYDLVASLCIQTKKGLLKKEFVSSVVQAIQLIVIEKHELHSMHPIYHVADEHAASTAPSPPNEPTSIVSAKVYRNQTCYGPGDTVNVRIIVSSDRISAVKLRNLSFAVRETITFRGGSGGTTKSGAPTTSSDADAPLPIPASASSPNPSAPASEPLSAPASVQRTNVIASKSKSINKKMYKGDKLMFDLSATIPKTHALMSVATAKHIGVSYTMRVVVDLGGGDKATSTANSQLNAGKENAGSIVMDHLPMTVTNFLRSVSEDIVRNIGHVDGLSAGGNGGAVGLLHGGPDDDPAYATMVAGAAGPPGDQYDQHQLQQQQQYGNGGAYPPFVYSGGGGAVHPGSLRRSHSIAGSSSTLSAGGLPPASPTTPTTPMMMNALRRSDSQRTTGTTLSGPGLAGRGVPGQLFHWTEDRPAPVRTSAFVSGPGSIYHGRHAHSNANGAGGGAGAPPMPYSNREPSILPEALASRIAGQPPRRNNSASTEAGDTAISPTGPGGRALNQAELNALFHHTDRADSAAQMLGLDPTLFVNDLASYSGFRAGQKIRQHQQQHEFQHQQQQQQLQSLQGSPRLSQLVEHPDLIPPSAPASIYSCASGASRPPTVVWAPNNGGAVLNLDGSANANANLNVPPKRTIPTAAEVIAERARVAREQAAMAHQSQFIQQQQQTPAGASGGPSPSAYGQGGSTPPTHQRNVSTSVIRGPGIALNPGYQGQGGSGSLRPSPAPTPTPERELPSSPQSTILGHQQQHYPSAEDEKRMLYERARAEAEMYQAGAGGAGASAGAGGMSQSASFPPRGNGPAQQEEEREEMQEPPTYAPAPAPGGSGSGSGSGSGPLRTAVRMNTRPQSMMELSGSRVPAGTSPLYVAMTAESQQQQQATPQHYPLRSDAPSPAPTQSQGLPMPPVMFAAGGGGAASSAETEKEQMRRFYEARDAVERYQAGASGSGSGSGLGADAGTGSSTAVGGSSAVAAGGSYAAGTGQTTTTQLQRKDTAFFEPYETAPVPSYGKVVEEDRQQLQQRMSNPLMASMYDPQVSQHAMEESSSSGWNEGPLQQQPVASDWKGKGAVPGYMQQSQPAFATSGSTLPAPISLGLGSGGGASSTPLTPPPAFSHGPSGSSFQQQQQQQQQLSVMGEKEQMRLYYAARDMQAQAGAGGSGSDPSGAPPSAGVVSPTPAYAPGFAGTAPPAPATPVPGAPGAASAVVAPVQALRMHDGPVPAPPSSVLSQGMSNSRPPPLPASLLGAASGSSSSVGPATGTALTSGLPLSALGSPSSSSSSSTYAALQPQPGLQRQHNLANISVPQLPPFGSLYSPMSFTVPPPPSSSASSTFSYATKVGPGPTARAGSSLSRAPTMPRRAFEEENYTDAAQSAAAVPPPRPPKAGSALLPS</sequence>
<protein>
    <recommendedName>
        <fullName evidence="2">Arrestin C-terminal-like domain-containing protein</fullName>
    </recommendedName>
</protein>
<feature type="region of interest" description="Disordered" evidence="1">
    <location>
        <begin position="1463"/>
        <end position="1534"/>
    </location>
</feature>
<evidence type="ECO:0000256" key="1">
    <source>
        <dbReference type="SAM" id="MobiDB-lite"/>
    </source>
</evidence>
<comment type="caution">
    <text evidence="4">The sequence shown here is derived from an EMBL/GenBank/DDBJ whole genome shotgun (WGS) entry which is preliminary data.</text>
</comment>
<feature type="region of interest" description="Disordered" evidence="1">
    <location>
        <begin position="1179"/>
        <end position="1280"/>
    </location>
</feature>
<evidence type="ECO:0000313" key="6">
    <source>
        <dbReference type="Proteomes" id="UP000836402"/>
    </source>
</evidence>
<feature type="compositionally biased region" description="Gly residues" evidence="1">
    <location>
        <begin position="922"/>
        <end position="932"/>
    </location>
</feature>
<name>A0A177VA50_9BASI</name>
<dbReference type="EMBL" id="LWDD02000975">
    <property type="protein sequence ID" value="KAE8254028.1"/>
    <property type="molecule type" value="Genomic_DNA"/>
</dbReference>
<evidence type="ECO:0000313" key="4">
    <source>
        <dbReference type="EMBL" id="KAE8254028.1"/>
    </source>
</evidence>
<feature type="region of interest" description="Disordered" evidence="1">
    <location>
        <begin position="799"/>
        <end position="901"/>
    </location>
</feature>
<dbReference type="InterPro" id="IPR053060">
    <property type="entry name" value="Cytokinesis_Signaling_Reg"/>
</dbReference>
<feature type="compositionally biased region" description="Low complexity" evidence="1">
    <location>
        <begin position="497"/>
        <end position="524"/>
    </location>
</feature>
<feature type="compositionally biased region" description="Polar residues" evidence="1">
    <location>
        <begin position="623"/>
        <end position="632"/>
    </location>
</feature>
<feature type="compositionally biased region" description="Polar residues" evidence="1">
    <location>
        <begin position="1368"/>
        <end position="1377"/>
    </location>
</feature>
<feature type="compositionally biased region" description="Gly residues" evidence="1">
    <location>
        <begin position="969"/>
        <end position="979"/>
    </location>
</feature>
<feature type="compositionally biased region" description="Low complexity" evidence="1">
    <location>
        <begin position="1102"/>
        <end position="1131"/>
    </location>
</feature>
<feature type="compositionally biased region" description="Low complexity" evidence="1">
    <location>
        <begin position="1384"/>
        <end position="1424"/>
    </location>
</feature>
<proteinExistence type="predicted"/>
<feature type="compositionally biased region" description="Polar residues" evidence="1">
    <location>
        <begin position="1179"/>
        <end position="1203"/>
    </location>
</feature>
<feature type="compositionally biased region" description="Basic and acidic residues" evidence="1">
    <location>
        <begin position="1065"/>
        <end position="1082"/>
    </location>
</feature>
<feature type="region of interest" description="Disordered" evidence="1">
    <location>
        <begin position="581"/>
        <end position="605"/>
    </location>
</feature>
<dbReference type="EMBL" id="CAJHJG010002172">
    <property type="protein sequence ID" value="CAD6918363.1"/>
    <property type="molecule type" value="Genomic_DNA"/>
</dbReference>
<dbReference type="Pfam" id="PF02752">
    <property type="entry name" value="Arrestin_C"/>
    <property type="match status" value="1"/>
</dbReference>
<feature type="compositionally biased region" description="Polar residues" evidence="1">
    <location>
        <begin position="1217"/>
        <end position="1230"/>
    </location>
</feature>
<reference evidence="3" key="3">
    <citation type="submission" date="2020-10" db="EMBL/GenBank/DDBJ databases">
        <authorList>
            <person name="Sedaghatjoo S."/>
        </authorList>
    </citation>
    <scope>NUCLEOTIDE SEQUENCE</scope>
    <source>
        <strain evidence="3">AZH3</strain>
    </source>
</reference>
<organism evidence="4 5">
    <name type="scientific">Tilletia caries</name>
    <name type="common">wheat bunt fungus</name>
    <dbReference type="NCBI Taxonomy" id="13290"/>
    <lineage>
        <taxon>Eukaryota</taxon>
        <taxon>Fungi</taxon>
        <taxon>Dikarya</taxon>
        <taxon>Basidiomycota</taxon>
        <taxon>Ustilaginomycotina</taxon>
        <taxon>Exobasidiomycetes</taxon>
        <taxon>Tilletiales</taxon>
        <taxon>Tilletiaceae</taxon>
        <taxon>Tilletia</taxon>
    </lineage>
</organism>
<dbReference type="GO" id="GO:0000935">
    <property type="term" value="C:division septum"/>
    <property type="evidence" value="ECO:0007669"/>
    <property type="project" value="TreeGrafter"/>
</dbReference>
<dbReference type="Proteomes" id="UP000077671">
    <property type="component" value="Unassembled WGS sequence"/>
</dbReference>
<dbReference type="PANTHER" id="PTHR36419">
    <property type="entry name" value="ARRESTIN FAMILY PROTEIN 1"/>
    <property type="match status" value="1"/>
</dbReference>
<feature type="compositionally biased region" description="Low complexity" evidence="1">
    <location>
        <begin position="277"/>
        <end position="308"/>
    </location>
</feature>
<feature type="compositionally biased region" description="Pro residues" evidence="1">
    <location>
        <begin position="1331"/>
        <end position="1340"/>
    </location>
</feature>
<accession>A0A177VA50</accession>
<feature type="region of interest" description="Disordered" evidence="1">
    <location>
        <begin position="618"/>
        <end position="641"/>
    </location>
</feature>
<dbReference type="InterPro" id="IPR011022">
    <property type="entry name" value="Arrestin_C-like"/>
</dbReference>
<feature type="domain" description="Arrestin C-terminal-like" evidence="2">
    <location>
        <begin position="214"/>
        <end position="370"/>
    </location>
</feature>
<dbReference type="Proteomes" id="UP000836402">
    <property type="component" value="Unassembled WGS sequence"/>
</dbReference>
<feature type="compositionally biased region" description="Low complexity" evidence="1">
    <location>
        <begin position="1304"/>
        <end position="1330"/>
    </location>
</feature>
<feature type="region of interest" description="Disordered" evidence="1">
    <location>
        <begin position="263"/>
        <end position="311"/>
    </location>
</feature>
<keyword evidence="6" id="KW-1185">Reference proteome</keyword>
<feature type="compositionally biased region" description="Polar residues" evidence="1">
    <location>
        <begin position="882"/>
        <end position="896"/>
    </location>
</feature>
<feature type="compositionally biased region" description="Gly residues" evidence="1">
    <location>
        <begin position="1089"/>
        <end position="1101"/>
    </location>
</feature>
<reference evidence="4" key="1">
    <citation type="submission" date="2016-04" db="EMBL/GenBank/DDBJ databases">
        <authorList>
            <person name="Nguyen H.D."/>
            <person name="Kesanakurti P."/>
            <person name="Cullis J."/>
            <person name="Levesque C.A."/>
            <person name="Hambleton S."/>
        </authorList>
    </citation>
    <scope>NUCLEOTIDE SEQUENCE</scope>
    <source>
        <strain evidence="4">DAOMC 238032</strain>
    </source>
</reference>
<gene>
    <name evidence="4" type="ORF">A4X03_0g5777</name>
    <name evidence="3" type="ORF">JKIAZH3_G7506</name>
</gene>
<reference evidence="4" key="2">
    <citation type="journal article" date="2019" name="IMA Fungus">
        <title>Genome sequencing and comparison of five Tilletia species to identify candidate genes for the detection of regulated species infecting wheat.</title>
        <authorList>
            <person name="Nguyen H.D.T."/>
            <person name="Sultana T."/>
            <person name="Kesanakurti P."/>
            <person name="Hambleton S."/>
        </authorList>
    </citation>
    <scope>NUCLEOTIDE SEQUENCE</scope>
    <source>
        <strain evidence="4">DAOMC 238032</strain>
    </source>
</reference>
<evidence type="ECO:0000259" key="2">
    <source>
        <dbReference type="Pfam" id="PF02752"/>
    </source>
</evidence>
<feature type="compositionally biased region" description="Polar residues" evidence="1">
    <location>
        <begin position="833"/>
        <end position="845"/>
    </location>
</feature>
<feature type="region of interest" description="Disordered" evidence="1">
    <location>
        <begin position="1295"/>
        <end position="1345"/>
    </location>
</feature>
<feature type="region of interest" description="Disordered" evidence="1">
    <location>
        <begin position="485"/>
        <end position="549"/>
    </location>
</feature>
<feature type="region of interest" description="Disordered" evidence="1">
    <location>
        <begin position="922"/>
        <end position="1137"/>
    </location>
</feature>
<dbReference type="PANTHER" id="PTHR36419:SF1">
    <property type="entry name" value="RHO1 GEF LOCALIZING PROTEIN 1"/>
    <property type="match status" value="1"/>
</dbReference>
<dbReference type="GO" id="GO:0000917">
    <property type="term" value="P:division septum assembly"/>
    <property type="evidence" value="ECO:0007669"/>
    <property type="project" value="TreeGrafter"/>
</dbReference>
<feature type="compositionally biased region" description="Low complexity" evidence="1">
    <location>
        <begin position="703"/>
        <end position="714"/>
    </location>
</feature>
<evidence type="ECO:0000313" key="3">
    <source>
        <dbReference type="EMBL" id="CAD6918363.1"/>
    </source>
</evidence>
<feature type="region of interest" description="Disordered" evidence="1">
    <location>
        <begin position="1357"/>
        <end position="1437"/>
    </location>
</feature>
<feature type="region of interest" description="Disordered" evidence="1">
    <location>
        <begin position="691"/>
        <end position="714"/>
    </location>
</feature>
<evidence type="ECO:0000313" key="5">
    <source>
        <dbReference type="Proteomes" id="UP000077671"/>
    </source>
</evidence>